<dbReference type="OrthoDB" id="7873775at2"/>
<protein>
    <submittedName>
        <fullName evidence="1">Uncharacterized protein</fullName>
    </submittedName>
</protein>
<reference evidence="1" key="1">
    <citation type="journal article" date="2020" name="mSystems">
        <title>Genome- and Community-Level Interaction Insights into Carbon Utilization and Element Cycling Functions of Hydrothermarchaeota in Hydrothermal Sediment.</title>
        <authorList>
            <person name="Zhou Z."/>
            <person name="Liu Y."/>
            <person name="Xu W."/>
            <person name="Pan J."/>
            <person name="Luo Z.H."/>
            <person name="Li M."/>
        </authorList>
    </citation>
    <scope>NUCLEOTIDE SEQUENCE [LARGE SCALE GENOMIC DNA]</scope>
    <source>
        <strain evidence="1">HyVt-323</strain>
    </source>
</reference>
<dbReference type="AlphaFoldDB" id="A0A7V1A546"/>
<evidence type="ECO:0000313" key="1">
    <source>
        <dbReference type="EMBL" id="HDZ50619.1"/>
    </source>
</evidence>
<accession>A0A7V1A546</accession>
<gene>
    <name evidence="1" type="ORF">ENH63_02330</name>
</gene>
<sequence>MRPVEQVRVDQERLGILYDQLGETGAEDVVCRAMEELALRMSHCNRLYQASNWPELRKNCRSLIAIAEQVGLEKLAHVAGNVICAIDQTSPVAIGATLTRLIRIGDRSLTAIWDTHDFPL</sequence>
<dbReference type="Proteomes" id="UP000885704">
    <property type="component" value="Unassembled WGS sequence"/>
</dbReference>
<comment type="caution">
    <text evidence="1">The sequence shown here is derived from an EMBL/GenBank/DDBJ whole genome shotgun (WGS) entry which is preliminary data.</text>
</comment>
<dbReference type="EMBL" id="DRFN01000005">
    <property type="protein sequence ID" value="HDZ50619.1"/>
    <property type="molecule type" value="Genomic_DNA"/>
</dbReference>
<organism evidence="1">
    <name type="scientific">Sulfitobacter litoralis</name>
    <dbReference type="NCBI Taxonomy" id="335975"/>
    <lineage>
        <taxon>Bacteria</taxon>
        <taxon>Pseudomonadati</taxon>
        <taxon>Pseudomonadota</taxon>
        <taxon>Alphaproteobacteria</taxon>
        <taxon>Rhodobacterales</taxon>
        <taxon>Roseobacteraceae</taxon>
        <taxon>Sulfitobacter</taxon>
    </lineage>
</organism>
<name>A0A7V1A546_9RHOB</name>
<proteinExistence type="predicted"/>